<gene>
    <name evidence="2" type="ORF">CR105_11200</name>
</gene>
<dbReference type="OrthoDB" id="9816293at2"/>
<proteinExistence type="predicted"/>
<dbReference type="PANTHER" id="PTHR35813:SF1">
    <property type="entry name" value="INNER MEMBRANE PROTEIN YBAN"/>
    <property type="match status" value="1"/>
</dbReference>
<protein>
    <recommendedName>
        <fullName evidence="4">DUF454 domain-containing protein</fullName>
    </recommendedName>
</protein>
<dbReference type="Proteomes" id="UP000230390">
    <property type="component" value="Unassembled WGS sequence"/>
</dbReference>
<name>A0A2G8TG75_9BURK</name>
<feature type="transmembrane region" description="Helical" evidence="1">
    <location>
        <begin position="95"/>
        <end position="115"/>
    </location>
</feature>
<evidence type="ECO:0000313" key="2">
    <source>
        <dbReference type="EMBL" id="PIL45024.1"/>
    </source>
</evidence>
<organism evidence="2 3">
    <name type="scientific">Massilia eurypsychrophila</name>
    <dbReference type="NCBI Taxonomy" id="1485217"/>
    <lineage>
        <taxon>Bacteria</taxon>
        <taxon>Pseudomonadati</taxon>
        <taxon>Pseudomonadota</taxon>
        <taxon>Betaproteobacteria</taxon>
        <taxon>Burkholderiales</taxon>
        <taxon>Oxalobacteraceae</taxon>
        <taxon>Telluria group</taxon>
        <taxon>Massilia</taxon>
    </lineage>
</organism>
<dbReference type="EMBL" id="PDOC01000005">
    <property type="protein sequence ID" value="PIL45024.1"/>
    <property type="molecule type" value="Genomic_DNA"/>
</dbReference>
<accession>A0A2G8TG75</accession>
<dbReference type="AlphaFoldDB" id="A0A2G8TG75"/>
<keyword evidence="3" id="KW-1185">Reference proteome</keyword>
<dbReference type="PIRSF" id="PIRSF016789">
    <property type="entry name" value="DUF454"/>
    <property type="match status" value="1"/>
</dbReference>
<evidence type="ECO:0000313" key="3">
    <source>
        <dbReference type="Proteomes" id="UP000230390"/>
    </source>
</evidence>
<dbReference type="Pfam" id="PF04304">
    <property type="entry name" value="DUF454"/>
    <property type="match status" value="1"/>
</dbReference>
<keyword evidence="1" id="KW-0472">Membrane</keyword>
<sequence>MKIWLNIVGCIAVVLAILGVFLPLLPTTPFLLLASACFARGSDRMHRWLLSNRLFGQYLRNMEEGVDIPLRAKIITLTLLWASLAFSAFKLNSVPLAVLLLAIGIAVTIYLVKILPAKLGRGGKLGADDGPP</sequence>
<dbReference type="RefSeq" id="WP_099788527.1">
    <property type="nucleotide sequence ID" value="NZ_JBHLYV010000032.1"/>
</dbReference>
<comment type="caution">
    <text evidence="2">The sequence shown here is derived from an EMBL/GenBank/DDBJ whole genome shotgun (WGS) entry which is preliminary data.</text>
</comment>
<evidence type="ECO:0008006" key="4">
    <source>
        <dbReference type="Google" id="ProtNLM"/>
    </source>
</evidence>
<dbReference type="InterPro" id="IPR007401">
    <property type="entry name" value="DUF454"/>
</dbReference>
<evidence type="ECO:0000256" key="1">
    <source>
        <dbReference type="SAM" id="Phobius"/>
    </source>
</evidence>
<reference evidence="2 3" key="1">
    <citation type="submission" date="2017-10" db="EMBL/GenBank/DDBJ databases">
        <title>Massilia psychrophilum sp. nov., a novel purple-pigmented bacterium isolated from Tianshan glacier, Xinjiang Municipality, China.</title>
        <authorList>
            <person name="Wang H."/>
        </authorList>
    </citation>
    <scope>NUCLEOTIDE SEQUENCE [LARGE SCALE GENOMIC DNA]</scope>
    <source>
        <strain evidence="2 3">JCM 30074</strain>
    </source>
</reference>
<keyword evidence="1" id="KW-0812">Transmembrane</keyword>
<dbReference type="PANTHER" id="PTHR35813">
    <property type="entry name" value="INNER MEMBRANE PROTEIN YBAN"/>
    <property type="match status" value="1"/>
</dbReference>
<feature type="transmembrane region" description="Helical" evidence="1">
    <location>
        <begin position="6"/>
        <end position="39"/>
    </location>
</feature>
<keyword evidence="1" id="KW-1133">Transmembrane helix</keyword>
<dbReference type="GO" id="GO:0005886">
    <property type="term" value="C:plasma membrane"/>
    <property type="evidence" value="ECO:0007669"/>
    <property type="project" value="TreeGrafter"/>
</dbReference>